<reference evidence="1 2" key="1">
    <citation type="submission" date="2019-09" db="EMBL/GenBank/DDBJ databases">
        <authorList>
            <person name="Ou C."/>
        </authorList>
    </citation>
    <scope>NUCLEOTIDE SEQUENCE [LARGE SCALE GENOMIC DNA]</scope>
    <source>
        <strain evidence="1">S2</strain>
        <tissue evidence="1">Leaf</tissue>
    </source>
</reference>
<comment type="caution">
    <text evidence="1">The sequence shown here is derived from an EMBL/GenBank/DDBJ whole genome shotgun (WGS) entry which is preliminary data.</text>
</comment>
<proteinExistence type="predicted"/>
<dbReference type="AlphaFoldDB" id="A0A5N5FN39"/>
<dbReference type="Proteomes" id="UP000327157">
    <property type="component" value="Chromosome 13"/>
</dbReference>
<evidence type="ECO:0000313" key="2">
    <source>
        <dbReference type="Proteomes" id="UP000327157"/>
    </source>
</evidence>
<name>A0A5N5FN39_9ROSA</name>
<accession>A0A5N5FN39</accession>
<sequence length="122" mass="14475">MAFLDVVTPNSAMDLRFMDLVVEFDSPRRLFDFLRIVFKWRTHWYWKKLYLPKAILSQQLLTWIAERAPLLEYLNVPKEFRYSAEGPPDLCSTLIDEKAAGVELHHQRARKLCEQCSPLYNN</sequence>
<organism evidence="1 2">
    <name type="scientific">Pyrus ussuriensis x Pyrus communis</name>
    <dbReference type="NCBI Taxonomy" id="2448454"/>
    <lineage>
        <taxon>Eukaryota</taxon>
        <taxon>Viridiplantae</taxon>
        <taxon>Streptophyta</taxon>
        <taxon>Embryophyta</taxon>
        <taxon>Tracheophyta</taxon>
        <taxon>Spermatophyta</taxon>
        <taxon>Magnoliopsida</taxon>
        <taxon>eudicotyledons</taxon>
        <taxon>Gunneridae</taxon>
        <taxon>Pentapetalae</taxon>
        <taxon>rosids</taxon>
        <taxon>fabids</taxon>
        <taxon>Rosales</taxon>
        <taxon>Rosaceae</taxon>
        <taxon>Amygdaloideae</taxon>
        <taxon>Maleae</taxon>
        <taxon>Pyrus</taxon>
    </lineage>
</organism>
<keyword evidence="2" id="KW-1185">Reference proteome</keyword>
<protein>
    <submittedName>
        <fullName evidence="1">Uncharacterized protein</fullName>
    </submittedName>
</protein>
<reference evidence="1 2" key="3">
    <citation type="submission" date="2019-11" db="EMBL/GenBank/DDBJ databases">
        <title>A de novo genome assembly of a pear dwarfing rootstock.</title>
        <authorList>
            <person name="Wang F."/>
            <person name="Wang J."/>
            <person name="Li S."/>
            <person name="Zhang Y."/>
            <person name="Fang M."/>
            <person name="Ma L."/>
            <person name="Zhao Y."/>
            <person name="Jiang S."/>
        </authorList>
    </citation>
    <scope>NUCLEOTIDE SEQUENCE [LARGE SCALE GENOMIC DNA]</scope>
    <source>
        <strain evidence="1">S2</strain>
        <tissue evidence="1">Leaf</tissue>
    </source>
</reference>
<reference evidence="2" key="2">
    <citation type="submission" date="2019-10" db="EMBL/GenBank/DDBJ databases">
        <title>A de novo genome assembly of a pear dwarfing rootstock.</title>
        <authorList>
            <person name="Wang F."/>
            <person name="Wang J."/>
            <person name="Li S."/>
            <person name="Zhang Y."/>
            <person name="Fang M."/>
            <person name="Ma L."/>
            <person name="Zhao Y."/>
            <person name="Jiang S."/>
        </authorList>
    </citation>
    <scope>NUCLEOTIDE SEQUENCE [LARGE SCALE GENOMIC DNA]</scope>
</reference>
<dbReference type="EMBL" id="SMOL01000753">
    <property type="protein sequence ID" value="KAB2599694.1"/>
    <property type="molecule type" value="Genomic_DNA"/>
</dbReference>
<gene>
    <name evidence="1" type="ORF">D8674_009965</name>
</gene>
<evidence type="ECO:0000313" key="1">
    <source>
        <dbReference type="EMBL" id="KAB2599694.1"/>
    </source>
</evidence>